<feature type="coiled-coil region" evidence="1">
    <location>
        <begin position="30"/>
        <end position="57"/>
    </location>
</feature>
<dbReference type="EMBL" id="BK011995">
    <property type="protein sequence ID" value="DAC81074.1"/>
    <property type="molecule type" value="Genomic_DNA"/>
</dbReference>
<dbReference type="AlphaFoldDB" id="A0A6F9F3G2"/>
<accession>A0A6F9F3G2</accession>
<name>A0A6F9F3G2_9STAP</name>
<evidence type="ECO:0000256" key="1">
    <source>
        <dbReference type="SAM" id="Coils"/>
    </source>
</evidence>
<gene>
    <name evidence="2" type="ORF">EST43_RS01430</name>
</gene>
<reference evidence="2" key="1">
    <citation type="journal article" date="2020" name="Antimicrob. Agents Chemother.">
        <title>The Novel Macrolide Resistance Genes mef(D), msr(F), and msr(H) Are Present on Resistance Islands in Macrococcus canis, Macrococcus caseolyticus, and Staphylococcus aureus.</title>
        <authorList>
            <person name="Schwendener S."/>
            <person name="Dona V."/>
            <person name="Perreten V."/>
        </authorList>
    </citation>
    <scope>NUCLEOTIDE SEQUENCE</scope>
    <source>
        <strain evidence="2">KM0218</strain>
    </source>
</reference>
<sequence length="64" mass="7429">MAHYGIGNLLRQDEVDLNDTFGGLTQKIFSMDYNLLNEKIEENLEALLEQINSYLENKLKVKKL</sequence>
<proteinExistence type="predicted"/>
<organism evidence="2">
    <name type="scientific">Macrococcoides canis</name>
    <dbReference type="NCBI Taxonomy" id="1855823"/>
    <lineage>
        <taxon>Bacteria</taxon>
        <taxon>Bacillati</taxon>
        <taxon>Bacillota</taxon>
        <taxon>Bacilli</taxon>
        <taxon>Bacillales</taxon>
        <taxon>Staphylococcaceae</taxon>
        <taxon>Macrococcoides</taxon>
    </lineage>
</organism>
<evidence type="ECO:0000313" key="2">
    <source>
        <dbReference type="EMBL" id="DAC81074.1"/>
    </source>
</evidence>
<keyword evidence="1" id="KW-0175">Coiled coil</keyword>
<protein>
    <submittedName>
        <fullName evidence="2">Uncharacterized protein</fullName>
    </submittedName>
</protein>